<evidence type="ECO:0000313" key="3">
    <source>
        <dbReference type="EMBL" id="SDW36290.1"/>
    </source>
</evidence>
<evidence type="ECO:0000313" key="4">
    <source>
        <dbReference type="Proteomes" id="UP000199595"/>
    </source>
</evidence>
<reference evidence="3 4" key="1">
    <citation type="submission" date="2016-10" db="EMBL/GenBank/DDBJ databases">
        <authorList>
            <person name="de Groot N.N."/>
        </authorList>
    </citation>
    <scope>NUCLEOTIDE SEQUENCE [LARGE SCALE GENOMIC DNA]</scope>
    <source>
        <strain evidence="3 4">DSM 24956</strain>
    </source>
</reference>
<dbReference type="Proteomes" id="UP000199595">
    <property type="component" value="Unassembled WGS sequence"/>
</dbReference>
<organism evidence="3 4">
    <name type="scientific">Lutibacter oricola</name>
    <dbReference type="NCBI Taxonomy" id="762486"/>
    <lineage>
        <taxon>Bacteria</taxon>
        <taxon>Pseudomonadati</taxon>
        <taxon>Bacteroidota</taxon>
        <taxon>Flavobacteriia</taxon>
        <taxon>Flavobacteriales</taxon>
        <taxon>Flavobacteriaceae</taxon>
        <taxon>Lutibacter</taxon>
    </lineage>
</organism>
<evidence type="ECO:0000259" key="2">
    <source>
        <dbReference type="PROSITE" id="PS51352"/>
    </source>
</evidence>
<dbReference type="Pfam" id="PF00578">
    <property type="entry name" value="AhpC-TSA"/>
    <property type="match status" value="1"/>
</dbReference>
<dbReference type="PANTHER" id="PTHR42852:SF17">
    <property type="entry name" value="THIOREDOXIN-LIKE PROTEIN HI_1115"/>
    <property type="match status" value="1"/>
</dbReference>
<protein>
    <submittedName>
        <fullName evidence="3">AhpC/TSA family protein</fullName>
    </submittedName>
</protein>
<keyword evidence="4" id="KW-1185">Reference proteome</keyword>
<feature type="chain" id="PRO_5011547047" evidence="1">
    <location>
        <begin position="21"/>
        <end position="162"/>
    </location>
</feature>
<dbReference type="SUPFAM" id="SSF52833">
    <property type="entry name" value="Thioredoxin-like"/>
    <property type="match status" value="1"/>
</dbReference>
<dbReference type="InterPro" id="IPR036249">
    <property type="entry name" value="Thioredoxin-like_sf"/>
</dbReference>
<dbReference type="GO" id="GO:0016209">
    <property type="term" value="F:antioxidant activity"/>
    <property type="evidence" value="ECO:0007669"/>
    <property type="project" value="InterPro"/>
</dbReference>
<dbReference type="RefSeq" id="WP_090119488.1">
    <property type="nucleotide sequence ID" value="NZ_FNNJ01000001.1"/>
</dbReference>
<proteinExistence type="predicted"/>
<keyword evidence="1" id="KW-0732">Signal</keyword>
<sequence length="162" mass="18592">MKKIILLITVLLSCNFLSYSQNSLPNLSLKTIDGKTINLVDFGEKDQVVVYSFWATWCVPCINELDAINDEYEDWTEETNFKLIAVATDNARTSSRIKPLVNGKEWEYEILLDTNQDFKRAINANTIPHIIIVKNNKILYTHSGYTPGSEIELYEKIKELAE</sequence>
<name>A0A1H2SXH8_9FLAO</name>
<dbReference type="OrthoDB" id="9815205at2"/>
<dbReference type="Gene3D" id="3.40.30.10">
    <property type="entry name" value="Glutaredoxin"/>
    <property type="match status" value="1"/>
</dbReference>
<evidence type="ECO:0000256" key="1">
    <source>
        <dbReference type="SAM" id="SignalP"/>
    </source>
</evidence>
<dbReference type="CDD" id="cd02966">
    <property type="entry name" value="TlpA_like_family"/>
    <property type="match status" value="1"/>
</dbReference>
<accession>A0A1H2SXH8</accession>
<feature type="signal peptide" evidence="1">
    <location>
        <begin position="1"/>
        <end position="20"/>
    </location>
</feature>
<dbReference type="EMBL" id="FNNJ01000001">
    <property type="protein sequence ID" value="SDW36290.1"/>
    <property type="molecule type" value="Genomic_DNA"/>
</dbReference>
<dbReference type="InterPro" id="IPR050553">
    <property type="entry name" value="Thioredoxin_ResA/DsbE_sf"/>
</dbReference>
<dbReference type="PANTHER" id="PTHR42852">
    <property type="entry name" value="THIOL:DISULFIDE INTERCHANGE PROTEIN DSBE"/>
    <property type="match status" value="1"/>
</dbReference>
<dbReference type="GO" id="GO:0016491">
    <property type="term" value="F:oxidoreductase activity"/>
    <property type="evidence" value="ECO:0007669"/>
    <property type="project" value="InterPro"/>
</dbReference>
<dbReference type="PROSITE" id="PS51352">
    <property type="entry name" value="THIOREDOXIN_2"/>
    <property type="match status" value="1"/>
</dbReference>
<dbReference type="InterPro" id="IPR013766">
    <property type="entry name" value="Thioredoxin_domain"/>
</dbReference>
<feature type="domain" description="Thioredoxin" evidence="2">
    <location>
        <begin position="18"/>
        <end position="162"/>
    </location>
</feature>
<dbReference type="InterPro" id="IPR000866">
    <property type="entry name" value="AhpC/TSA"/>
</dbReference>
<dbReference type="AlphaFoldDB" id="A0A1H2SXH8"/>
<dbReference type="STRING" id="762486.SAMN05444411_101574"/>
<gene>
    <name evidence="3" type="ORF">SAMN05444411_101574</name>
</gene>